<dbReference type="Gene3D" id="3.40.50.1980">
    <property type="entry name" value="Nitrogenase molybdenum iron protein domain"/>
    <property type="match status" value="2"/>
</dbReference>
<evidence type="ECO:0000313" key="2">
    <source>
        <dbReference type="EMBL" id="QEA06419.1"/>
    </source>
</evidence>
<protein>
    <submittedName>
        <fullName evidence="2">Hemin-binding periplasmic protein HmuT</fullName>
    </submittedName>
</protein>
<dbReference type="InterPro" id="IPR002491">
    <property type="entry name" value="ABC_transptr_periplasmic_BD"/>
</dbReference>
<sequence length="296" mass="30176">MRRISHATSCRRPRIDAAALCAALAMLLVSALPAGAAPANRIAVLDPGHAEILTALGLGDALVLVPEDPALAGRVPAAARYHRMPSAEGLLAQRPDLLIGGNPARDRELMTQADRLGIDSAMIPRTLPAPARIGRIAGRVGREARGRELVAGIEADYAAAREIVDGAAPVRVLHVSSSGAGSSGAVTGAGAGTSADGLIRRAGGVNVGAEAGLERYQSLSAEGVIAMAPEAVLVSRQELAALGGRTGIWQRVSGLAHTPAAADRRLIVLGHSAVKFDAVTSGEATLMLARALHGDD</sequence>
<dbReference type="EMBL" id="MN079142">
    <property type="protein sequence ID" value="QEA06419.1"/>
    <property type="molecule type" value="Genomic_DNA"/>
</dbReference>
<proteinExistence type="predicted"/>
<dbReference type="PANTHER" id="PTHR30535">
    <property type="entry name" value="VITAMIN B12-BINDING PROTEIN"/>
    <property type="match status" value="1"/>
</dbReference>
<dbReference type="Pfam" id="PF01497">
    <property type="entry name" value="Peripla_BP_2"/>
    <property type="match status" value="1"/>
</dbReference>
<dbReference type="SUPFAM" id="SSF53807">
    <property type="entry name" value="Helical backbone' metal receptor"/>
    <property type="match status" value="1"/>
</dbReference>
<evidence type="ECO:0000259" key="1">
    <source>
        <dbReference type="PROSITE" id="PS50983"/>
    </source>
</evidence>
<dbReference type="AlphaFoldDB" id="A0A5B8RBB3"/>
<reference evidence="2" key="1">
    <citation type="submission" date="2019-06" db="EMBL/GenBank/DDBJ databases">
        <authorList>
            <person name="Murdoch R.W."/>
            <person name="Fathepure B."/>
        </authorList>
    </citation>
    <scope>NUCLEOTIDE SEQUENCE</scope>
</reference>
<organism evidence="2">
    <name type="scientific">uncultured organism</name>
    <dbReference type="NCBI Taxonomy" id="155900"/>
    <lineage>
        <taxon>unclassified sequences</taxon>
        <taxon>environmental samples</taxon>
    </lineage>
</organism>
<dbReference type="PROSITE" id="PS50983">
    <property type="entry name" value="FE_B12_PBP"/>
    <property type="match status" value="1"/>
</dbReference>
<feature type="domain" description="Fe/B12 periplasmic-binding" evidence="1">
    <location>
        <begin position="41"/>
        <end position="296"/>
    </location>
</feature>
<dbReference type="PANTHER" id="PTHR30535:SF4">
    <property type="entry name" value="HEMIN-BINDING PERIPLASMIC PROTEIN HMUT"/>
    <property type="match status" value="1"/>
</dbReference>
<accession>A0A5B8RBB3</accession>
<name>A0A5B8RBB3_9ZZZZ</name>
<dbReference type="InterPro" id="IPR050902">
    <property type="entry name" value="ABC_Transporter_SBP"/>
</dbReference>
<gene>
    <name evidence="2" type="primary">hmuT_2</name>
    <name evidence="2" type="ORF">KBTEX_02757</name>
</gene>